<dbReference type="GO" id="GO:0005886">
    <property type="term" value="C:plasma membrane"/>
    <property type="evidence" value="ECO:0007669"/>
    <property type="project" value="UniProtKB-SubCell"/>
</dbReference>
<reference evidence="17 18" key="1">
    <citation type="submission" date="2009-09" db="EMBL/GenBank/DDBJ databases">
        <authorList>
            <person name="Weinstock G."/>
            <person name="Sodergren E."/>
            <person name="Clifton S."/>
            <person name="Fulton L."/>
            <person name="Fulton B."/>
            <person name="Courtney L."/>
            <person name="Fronick C."/>
            <person name="Harrison M."/>
            <person name="Strong C."/>
            <person name="Farmer C."/>
            <person name="Delahaunty K."/>
            <person name="Markovic C."/>
            <person name="Hall O."/>
            <person name="Minx P."/>
            <person name="Tomlinson C."/>
            <person name="Mitreva M."/>
            <person name="Nelson J."/>
            <person name="Hou S."/>
            <person name="Wollam A."/>
            <person name="Pepin K.H."/>
            <person name="Johnson M."/>
            <person name="Bhonagiri V."/>
            <person name="Nash W.E."/>
            <person name="Warren W."/>
            <person name="Chinwalla A."/>
            <person name="Mardis E.R."/>
            <person name="Wilson R.K."/>
        </authorList>
    </citation>
    <scope>NUCLEOTIDE SEQUENCE [LARGE SCALE GENOMIC DNA]</scope>
    <source>
        <strain evidence="17">ATCC 35185</strain>
        <strain evidence="18">ATCC 35185 / DSM 20758 / VPI D19B-28</strain>
    </source>
</reference>
<evidence type="ECO:0000256" key="3">
    <source>
        <dbReference type="ARBA" id="ARBA00022475"/>
    </source>
</evidence>
<keyword evidence="5 13" id="KW-0812">Transmembrane</keyword>
<dbReference type="PANTHER" id="PTHR33445">
    <property type="entry name" value="ATP SYNTHASE SUBUNIT B', CHLOROPLASTIC"/>
    <property type="match status" value="1"/>
</dbReference>
<evidence type="ECO:0000256" key="2">
    <source>
        <dbReference type="ARBA" id="ARBA00022448"/>
    </source>
</evidence>
<evidence type="ECO:0000313" key="17">
    <source>
        <dbReference type="EMBL" id="EEX78118.1"/>
    </source>
</evidence>
<evidence type="ECO:0000256" key="14">
    <source>
        <dbReference type="RuleBase" id="RU003848"/>
    </source>
</evidence>
<evidence type="ECO:0000256" key="8">
    <source>
        <dbReference type="ARBA" id="ARBA00023065"/>
    </source>
</evidence>
<dbReference type="STRING" id="546271.Selsp_1843"/>
<dbReference type="eggNOG" id="COG0711">
    <property type="taxonomic scope" value="Bacteria"/>
</dbReference>
<comment type="subunit">
    <text evidence="13">F-type ATPases have 2 components, F(1) - the catalytic core - and F(0) - the membrane proton channel. F(1) has five subunits: alpha(3), beta(3), gamma(1), delta(1), epsilon(1). F(0) has three main subunits: a(1), b(2) and c(10-14). The alpha and beta chains form an alternating ring which encloses part of the gamma chain. F(1) is attached to F(0) by a central stalk formed by the gamma and epsilon chains, while a peripheral stalk is formed by the delta and b chains.</text>
</comment>
<evidence type="ECO:0000313" key="19">
    <source>
        <dbReference type="Proteomes" id="UP000011124"/>
    </source>
</evidence>
<keyword evidence="17" id="KW-0378">Hydrolase</keyword>
<comment type="similarity">
    <text evidence="1 13 14">Belongs to the ATPase B chain family.</text>
</comment>
<dbReference type="InterPro" id="IPR002146">
    <property type="entry name" value="ATP_synth_b/b'su_bac/chlpt"/>
</dbReference>
<evidence type="ECO:0000256" key="7">
    <source>
        <dbReference type="ARBA" id="ARBA00022989"/>
    </source>
</evidence>
<dbReference type="Pfam" id="PF00430">
    <property type="entry name" value="ATP-synt_B"/>
    <property type="match status" value="1"/>
</dbReference>
<name>C9LS78_SELS3</name>
<dbReference type="EMBL" id="CP002637">
    <property type="protein sequence ID" value="AEC00798.1"/>
    <property type="molecule type" value="Genomic_DNA"/>
</dbReference>
<dbReference type="PANTHER" id="PTHR33445:SF1">
    <property type="entry name" value="ATP SYNTHASE SUBUNIT B"/>
    <property type="match status" value="1"/>
</dbReference>
<organism evidence="17 18">
    <name type="scientific">Selenomonas sputigena (strain ATCC 35185 / DSM 20758 / CCUG 44933 / VPI D19B-28)</name>
    <dbReference type="NCBI Taxonomy" id="546271"/>
    <lineage>
        <taxon>Bacteria</taxon>
        <taxon>Bacillati</taxon>
        <taxon>Bacillota</taxon>
        <taxon>Negativicutes</taxon>
        <taxon>Selenomonadales</taxon>
        <taxon>Selenomonadaceae</taxon>
        <taxon>Selenomonas</taxon>
    </lineage>
</organism>
<evidence type="ECO:0000313" key="18">
    <source>
        <dbReference type="Proteomes" id="UP000003505"/>
    </source>
</evidence>
<protein>
    <recommendedName>
        <fullName evidence="13">ATP synthase subunit b</fullName>
    </recommendedName>
    <alternativeName>
        <fullName evidence="13">ATP synthase F(0) sector subunit b</fullName>
    </alternativeName>
    <alternativeName>
        <fullName evidence="13">ATPase subunit I</fullName>
    </alternativeName>
    <alternativeName>
        <fullName evidence="13">F-type ATPase subunit b</fullName>
        <shortName evidence="13">F-ATPase subunit b</shortName>
    </alternativeName>
</protein>
<keyword evidence="8 13" id="KW-0406">Ion transport</keyword>
<proteinExistence type="inferred from homology"/>
<dbReference type="Proteomes" id="UP000003505">
    <property type="component" value="Unassembled WGS sequence"/>
</dbReference>
<comment type="function">
    <text evidence="13">Component of the F(0) channel, it forms part of the peripheral stalk, linking F(1) to F(0).</text>
</comment>
<keyword evidence="2 13" id="KW-0813">Transport</keyword>
<dbReference type="InterPro" id="IPR050059">
    <property type="entry name" value="ATP_synthase_B_chain"/>
</dbReference>
<keyword evidence="3 13" id="KW-1003">Cell membrane</keyword>
<dbReference type="InterPro" id="IPR005864">
    <property type="entry name" value="ATP_synth_F0_bsu_bac"/>
</dbReference>
<dbReference type="CDD" id="cd06503">
    <property type="entry name" value="ATP-synt_Fo_b"/>
    <property type="match status" value="1"/>
</dbReference>
<evidence type="ECO:0000256" key="6">
    <source>
        <dbReference type="ARBA" id="ARBA00022781"/>
    </source>
</evidence>
<dbReference type="SUPFAM" id="SSF81573">
    <property type="entry name" value="F1F0 ATP synthase subunit B, membrane domain"/>
    <property type="match status" value="1"/>
</dbReference>
<dbReference type="AlphaFoldDB" id="C9LS78"/>
<evidence type="ECO:0000256" key="10">
    <source>
        <dbReference type="ARBA" id="ARBA00023310"/>
    </source>
</evidence>
<dbReference type="Gene3D" id="6.10.250.1580">
    <property type="match status" value="1"/>
</dbReference>
<dbReference type="Proteomes" id="UP000011124">
    <property type="component" value="Chromosome"/>
</dbReference>
<dbReference type="OrthoDB" id="5518984at2"/>
<keyword evidence="10 13" id="KW-0066">ATP synthesis</keyword>
<dbReference type="RefSeq" id="WP_006191016.1">
    <property type="nucleotide sequence ID" value="NC_015437.1"/>
</dbReference>
<keyword evidence="15" id="KW-0175">Coiled coil</keyword>
<dbReference type="InterPro" id="IPR028987">
    <property type="entry name" value="ATP_synth_B-like_membr_sf"/>
</dbReference>
<dbReference type="GO" id="GO:0046961">
    <property type="term" value="F:proton-transporting ATPase activity, rotational mechanism"/>
    <property type="evidence" value="ECO:0007669"/>
    <property type="project" value="TreeGrafter"/>
</dbReference>
<evidence type="ECO:0000256" key="13">
    <source>
        <dbReference type="HAMAP-Rule" id="MF_01398"/>
    </source>
</evidence>
<evidence type="ECO:0000256" key="1">
    <source>
        <dbReference type="ARBA" id="ARBA00005513"/>
    </source>
</evidence>
<feature type="coiled-coil region" evidence="15">
    <location>
        <begin position="31"/>
        <end position="72"/>
    </location>
</feature>
<dbReference type="NCBIfam" id="TIGR01144">
    <property type="entry name" value="ATP_synt_b"/>
    <property type="match status" value="1"/>
</dbReference>
<keyword evidence="6 13" id="KW-0375">Hydrogen ion transport</keyword>
<evidence type="ECO:0000256" key="11">
    <source>
        <dbReference type="ARBA" id="ARBA00025198"/>
    </source>
</evidence>
<gene>
    <name evidence="13 17" type="primary">atpF</name>
    <name evidence="16" type="ordered locus">Selsp_1843</name>
    <name evidence="17" type="ORF">SELSPUOL_00301</name>
</gene>
<sequence>MIDINWTLAAQILNFLILVVLLRAFAYKPIVNMLQERQKKIEMSLAKADEDVEKAEALKKEYEDQLASARVKAQSIIDSASRQAAEERDESVVKTKRDIEQMKKSAAEEIERERRAAAETLRAEVVALSMAAASKVIAKNLDEKANESLIAEFADRLGNEKLGDLSC</sequence>
<dbReference type="GO" id="GO:0016787">
    <property type="term" value="F:hydrolase activity"/>
    <property type="evidence" value="ECO:0007669"/>
    <property type="project" value="UniProtKB-KW"/>
</dbReference>
<reference evidence="16 19" key="2">
    <citation type="submission" date="2011-04" db="EMBL/GenBank/DDBJ databases">
        <title>The complete genome of Selenomonas sputigena DSM 20758.</title>
        <authorList>
            <consortium name="US DOE Joint Genome Institute (JGI-PGF)"/>
            <person name="Lucas S."/>
            <person name="Copeland A."/>
            <person name="Lapidus A."/>
            <person name="Bruce D."/>
            <person name="Goodwin L."/>
            <person name="Pitluck S."/>
            <person name="Peters L."/>
            <person name="Kyrpides N."/>
            <person name="Mavromatis K."/>
            <person name="Ivanova N."/>
            <person name="Ovchinnikova G."/>
            <person name="Teshima H."/>
            <person name="Detter J.C."/>
            <person name="Tapia R."/>
            <person name="Han C."/>
            <person name="Land M."/>
            <person name="Hauser L."/>
            <person name="Markowitz V."/>
            <person name="Cheng J.-F."/>
            <person name="Hugenholtz P."/>
            <person name="Woyke T."/>
            <person name="Wu D."/>
            <person name="Gronow S."/>
            <person name="Wellnitz S."/>
            <person name="Schneider S."/>
            <person name="Klenk H.-P."/>
            <person name="Eisen J.A."/>
        </authorList>
    </citation>
    <scope>NUCLEOTIDE SEQUENCE [LARGE SCALE GENOMIC DNA]</scope>
    <source>
        <strain evidence="16">ATCC 35185</strain>
        <strain evidence="19">ATCC 35185 / DSM 20758 / VPI D19B-28</strain>
    </source>
</reference>
<dbReference type="HAMAP" id="MF_01398">
    <property type="entry name" value="ATP_synth_b_bprime"/>
    <property type="match status" value="1"/>
</dbReference>
<evidence type="ECO:0000256" key="15">
    <source>
        <dbReference type="SAM" id="Coils"/>
    </source>
</evidence>
<dbReference type="GO" id="GO:0012505">
    <property type="term" value="C:endomembrane system"/>
    <property type="evidence" value="ECO:0007669"/>
    <property type="project" value="UniProtKB-SubCell"/>
</dbReference>
<comment type="function">
    <text evidence="11 13">F(1)F(0) ATP synthase produces ATP from ADP in the presence of a proton or sodium gradient. F-type ATPases consist of two structural domains, F(1) containing the extramembraneous catalytic core and F(0) containing the membrane proton channel, linked together by a central stalk and a peripheral stalk. During catalysis, ATP synthesis in the catalytic domain of F(1) is coupled via a rotary mechanism of the central stalk subunits to proton translocation.</text>
</comment>
<keyword evidence="7 13" id="KW-1133">Transmembrane helix</keyword>
<keyword evidence="19" id="KW-1185">Reference proteome</keyword>
<evidence type="ECO:0000256" key="9">
    <source>
        <dbReference type="ARBA" id="ARBA00023136"/>
    </source>
</evidence>
<evidence type="ECO:0000256" key="5">
    <source>
        <dbReference type="ARBA" id="ARBA00022692"/>
    </source>
</evidence>
<feature type="coiled-coil region" evidence="15">
    <location>
        <begin position="96"/>
        <end position="123"/>
    </location>
</feature>
<dbReference type="EMBL" id="ACKP02000010">
    <property type="protein sequence ID" value="EEX78118.1"/>
    <property type="molecule type" value="Genomic_DNA"/>
</dbReference>
<accession>C9LS78</accession>
<dbReference type="GO" id="GO:0045259">
    <property type="term" value="C:proton-transporting ATP synthase complex"/>
    <property type="evidence" value="ECO:0007669"/>
    <property type="project" value="UniProtKB-KW"/>
</dbReference>
<evidence type="ECO:0000313" key="16">
    <source>
        <dbReference type="EMBL" id="AEC00798.1"/>
    </source>
</evidence>
<keyword evidence="4 13" id="KW-0138">CF(0)</keyword>
<evidence type="ECO:0000256" key="12">
    <source>
        <dbReference type="ARBA" id="ARBA00037847"/>
    </source>
</evidence>
<evidence type="ECO:0000256" key="4">
    <source>
        <dbReference type="ARBA" id="ARBA00022547"/>
    </source>
</evidence>
<keyword evidence="9 13" id="KW-0472">Membrane</keyword>
<comment type="subcellular location">
    <subcellularLocation>
        <location evidence="13">Cell membrane</location>
        <topology evidence="13">Single-pass membrane protein</topology>
    </subcellularLocation>
    <subcellularLocation>
        <location evidence="12">Endomembrane system</location>
        <topology evidence="12">Single-pass membrane protein</topology>
    </subcellularLocation>
</comment>
<dbReference type="GO" id="GO:0046933">
    <property type="term" value="F:proton-transporting ATP synthase activity, rotational mechanism"/>
    <property type="evidence" value="ECO:0007669"/>
    <property type="project" value="UniProtKB-UniRule"/>
</dbReference>
<dbReference type="HOGENOM" id="CLU_079215_4_4_9"/>
<dbReference type="KEGG" id="ssg:Selsp_1843"/>